<dbReference type="CDD" id="cd03017">
    <property type="entry name" value="PRX_BCP"/>
    <property type="match status" value="1"/>
</dbReference>
<comment type="similarity">
    <text evidence="1">Belongs to the peroxiredoxin family. Prx5 subfamily.</text>
</comment>
<sequence>MSREFDTTFPSDIPIPTDDGACDHLPGMTIPPLSLPATDDTSIKISSLQGLVVIFCYPRTGAPGETIPDAWNSIPGARGCTPQACSFRDTQREFMTAGVNKIFGLSTQSTAYQQEVKTRLNLPFELLSDEKLEFVEALSLPTIDWEGKRLTKRITLAMVEGKIVKVWYPVFPPDQSAQQVLDWLTEEKTAGQKFVGNRCMSVT</sequence>
<protein>
    <recommendedName>
        <fullName evidence="7">Redoxin domain-containing protein</fullName>
    </recommendedName>
</protein>
<organism evidence="8 9">
    <name type="scientific">Aureobasidium uvarum</name>
    <dbReference type="NCBI Taxonomy" id="2773716"/>
    <lineage>
        <taxon>Eukaryota</taxon>
        <taxon>Fungi</taxon>
        <taxon>Dikarya</taxon>
        <taxon>Ascomycota</taxon>
        <taxon>Pezizomycotina</taxon>
        <taxon>Dothideomycetes</taxon>
        <taxon>Dothideomycetidae</taxon>
        <taxon>Dothideales</taxon>
        <taxon>Saccotheciaceae</taxon>
        <taxon>Aureobasidium</taxon>
    </lineage>
</organism>
<reference evidence="8" key="1">
    <citation type="submission" date="2020-06" db="EMBL/GenBank/DDBJ databases">
        <authorList>
            <person name="Onetto C."/>
        </authorList>
    </citation>
    <scope>NUCLEOTIDE SEQUENCE</scope>
</reference>
<keyword evidence="4" id="KW-0560">Oxidoreductase</keyword>
<keyword evidence="9" id="KW-1185">Reference proteome</keyword>
<keyword evidence="5" id="KW-1015">Disulfide bond</keyword>
<dbReference type="OrthoDB" id="338622at2759"/>
<evidence type="ECO:0000256" key="2">
    <source>
        <dbReference type="ARBA" id="ARBA00022559"/>
    </source>
</evidence>
<dbReference type="GO" id="GO:0005737">
    <property type="term" value="C:cytoplasm"/>
    <property type="evidence" value="ECO:0007669"/>
    <property type="project" value="TreeGrafter"/>
</dbReference>
<dbReference type="InterPro" id="IPR013740">
    <property type="entry name" value="Redoxin"/>
</dbReference>
<dbReference type="Gene3D" id="3.40.30.10">
    <property type="entry name" value="Glutaredoxin"/>
    <property type="match status" value="1"/>
</dbReference>
<dbReference type="GO" id="GO:0008379">
    <property type="term" value="F:thioredoxin peroxidase activity"/>
    <property type="evidence" value="ECO:0007669"/>
    <property type="project" value="TreeGrafter"/>
</dbReference>
<keyword evidence="2" id="KW-0575">Peroxidase</keyword>
<dbReference type="PANTHER" id="PTHR42801:SF21">
    <property type="entry name" value="BCPB PROTEIN"/>
    <property type="match status" value="1"/>
</dbReference>
<dbReference type="Pfam" id="PF08534">
    <property type="entry name" value="Redoxin"/>
    <property type="match status" value="1"/>
</dbReference>
<dbReference type="EMBL" id="CAINUL010000001">
    <property type="protein sequence ID" value="CAD0105988.1"/>
    <property type="molecule type" value="Genomic_DNA"/>
</dbReference>
<proteinExistence type="inferred from homology"/>
<evidence type="ECO:0000259" key="7">
    <source>
        <dbReference type="Pfam" id="PF08534"/>
    </source>
</evidence>
<evidence type="ECO:0000256" key="1">
    <source>
        <dbReference type="ARBA" id="ARBA00010505"/>
    </source>
</evidence>
<evidence type="ECO:0000256" key="4">
    <source>
        <dbReference type="ARBA" id="ARBA00023002"/>
    </source>
</evidence>
<dbReference type="InterPro" id="IPR050924">
    <property type="entry name" value="Peroxiredoxin_BCP/PrxQ"/>
</dbReference>
<dbReference type="GO" id="GO:0045454">
    <property type="term" value="P:cell redox homeostasis"/>
    <property type="evidence" value="ECO:0007669"/>
    <property type="project" value="TreeGrafter"/>
</dbReference>
<name>A0A9N8PMS0_9PEZI</name>
<evidence type="ECO:0000313" key="8">
    <source>
        <dbReference type="EMBL" id="CAD0105988.1"/>
    </source>
</evidence>
<evidence type="ECO:0000256" key="5">
    <source>
        <dbReference type="ARBA" id="ARBA00023157"/>
    </source>
</evidence>
<dbReference type="GO" id="GO:0034599">
    <property type="term" value="P:cellular response to oxidative stress"/>
    <property type="evidence" value="ECO:0007669"/>
    <property type="project" value="TreeGrafter"/>
</dbReference>
<gene>
    <name evidence="8" type="ORF">AWRI4620_LOCUS243</name>
</gene>
<comment type="caution">
    <text evidence="8">The sequence shown here is derived from an EMBL/GenBank/DDBJ whole genome shotgun (WGS) entry which is preliminary data.</text>
</comment>
<feature type="domain" description="Redoxin" evidence="7">
    <location>
        <begin position="26"/>
        <end position="181"/>
    </location>
</feature>
<accession>A0A9N8PMS0</accession>
<keyword evidence="3" id="KW-0049">Antioxidant</keyword>
<dbReference type="InterPro" id="IPR036249">
    <property type="entry name" value="Thioredoxin-like_sf"/>
</dbReference>
<dbReference type="Proteomes" id="UP000745764">
    <property type="component" value="Unassembled WGS sequence"/>
</dbReference>
<dbReference type="SUPFAM" id="SSF52833">
    <property type="entry name" value="Thioredoxin-like"/>
    <property type="match status" value="1"/>
</dbReference>
<dbReference type="PANTHER" id="PTHR42801">
    <property type="entry name" value="THIOREDOXIN-DEPENDENT PEROXIDE REDUCTASE"/>
    <property type="match status" value="1"/>
</dbReference>
<evidence type="ECO:0000313" key="9">
    <source>
        <dbReference type="Proteomes" id="UP000745764"/>
    </source>
</evidence>
<keyword evidence="6" id="KW-0676">Redox-active center</keyword>
<evidence type="ECO:0000256" key="3">
    <source>
        <dbReference type="ARBA" id="ARBA00022862"/>
    </source>
</evidence>
<evidence type="ECO:0000256" key="6">
    <source>
        <dbReference type="ARBA" id="ARBA00023284"/>
    </source>
</evidence>
<dbReference type="AlphaFoldDB" id="A0A9N8PMS0"/>